<dbReference type="Gene3D" id="1.10.10.10">
    <property type="entry name" value="Winged helix-like DNA-binding domain superfamily/Winged helix DNA-binding domain"/>
    <property type="match status" value="1"/>
</dbReference>
<dbReference type="Gene3D" id="3.50.7.10">
    <property type="entry name" value="GroEL"/>
    <property type="match status" value="1"/>
</dbReference>
<dbReference type="InterPro" id="IPR043548">
    <property type="entry name" value="PIKfyve"/>
</dbReference>
<dbReference type="InterPro" id="IPR013083">
    <property type="entry name" value="Znf_RING/FYVE/PHD"/>
</dbReference>
<reference evidence="9" key="1">
    <citation type="journal article" date="2017" name="bioRxiv">
        <title>Comparative analysis of the genomes of Stylophora pistillata and Acropora digitifera provides evidence for extensive differences between species of corals.</title>
        <authorList>
            <person name="Voolstra C.R."/>
            <person name="Li Y."/>
            <person name="Liew Y.J."/>
            <person name="Baumgarten S."/>
            <person name="Zoccola D."/>
            <person name="Flot J.-F."/>
            <person name="Tambutte S."/>
            <person name="Allemand D."/>
            <person name="Aranda M."/>
        </authorList>
    </citation>
    <scope>NUCLEOTIDE SEQUENCE [LARGE SCALE GENOMIC DNA]</scope>
</reference>
<accession>A0A2B4S3E8</accession>
<dbReference type="GO" id="GO:0012506">
    <property type="term" value="C:vesicle membrane"/>
    <property type="evidence" value="ECO:0007669"/>
    <property type="project" value="TreeGrafter"/>
</dbReference>
<dbReference type="PANTHER" id="PTHR46715:SF1">
    <property type="entry name" value="1-PHOSPHATIDYLINOSITOL 3-PHOSPHATE 5-KINASE"/>
    <property type="match status" value="1"/>
</dbReference>
<organism evidence="8 9">
    <name type="scientific">Stylophora pistillata</name>
    <name type="common">Smooth cauliflower coral</name>
    <dbReference type="NCBI Taxonomy" id="50429"/>
    <lineage>
        <taxon>Eukaryota</taxon>
        <taxon>Metazoa</taxon>
        <taxon>Cnidaria</taxon>
        <taxon>Anthozoa</taxon>
        <taxon>Hexacorallia</taxon>
        <taxon>Scleractinia</taxon>
        <taxon>Astrocoeniina</taxon>
        <taxon>Pocilloporidae</taxon>
        <taxon>Stylophora</taxon>
    </lineage>
</organism>
<dbReference type="OrthoDB" id="6021339at2759"/>
<dbReference type="CDD" id="cd03334">
    <property type="entry name" value="Fab1_TCP"/>
    <property type="match status" value="1"/>
</dbReference>
<feature type="compositionally biased region" description="Polar residues" evidence="5">
    <location>
        <begin position="1929"/>
        <end position="1950"/>
    </location>
</feature>
<dbReference type="CDD" id="cd15725">
    <property type="entry name" value="FYVE_PIKfyve_Fab1"/>
    <property type="match status" value="1"/>
</dbReference>
<dbReference type="PANTHER" id="PTHR46715">
    <property type="entry name" value="1-PHOSPHATIDYLINOSITOL 3-PHOSPHATE 5-KINASE"/>
    <property type="match status" value="1"/>
</dbReference>
<protein>
    <submittedName>
        <fullName evidence="8">1-phosphatidylinositol 3-phosphate 5-kinase</fullName>
    </submittedName>
</protein>
<feature type="region of interest" description="Disordered" evidence="5">
    <location>
        <begin position="517"/>
        <end position="540"/>
    </location>
</feature>
<dbReference type="GO" id="GO:0031410">
    <property type="term" value="C:cytoplasmic vesicle"/>
    <property type="evidence" value="ECO:0007669"/>
    <property type="project" value="TreeGrafter"/>
</dbReference>
<feature type="region of interest" description="Disordered" evidence="5">
    <location>
        <begin position="1789"/>
        <end position="1814"/>
    </location>
</feature>
<feature type="compositionally biased region" description="Basic and acidic residues" evidence="5">
    <location>
        <begin position="1804"/>
        <end position="1814"/>
    </location>
</feature>
<dbReference type="Gene3D" id="3.30.40.10">
    <property type="entry name" value="Zinc/RING finger domain, C3HC4 (zinc finger)"/>
    <property type="match status" value="1"/>
</dbReference>
<keyword evidence="8" id="KW-0808">Transferase</keyword>
<dbReference type="STRING" id="50429.A0A2B4S3E8"/>
<dbReference type="GO" id="GO:0008270">
    <property type="term" value="F:zinc ion binding"/>
    <property type="evidence" value="ECO:0007669"/>
    <property type="project" value="UniProtKB-KW"/>
</dbReference>
<evidence type="ECO:0000259" key="7">
    <source>
        <dbReference type="PROSITE" id="PS50186"/>
    </source>
</evidence>
<evidence type="ECO:0000256" key="4">
    <source>
        <dbReference type="PROSITE-ProRule" id="PRU00091"/>
    </source>
</evidence>
<dbReference type="SUPFAM" id="SSF57903">
    <property type="entry name" value="FYVE/PHD zinc finger"/>
    <property type="match status" value="1"/>
</dbReference>
<dbReference type="InterPro" id="IPR036388">
    <property type="entry name" value="WH-like_DNA-bd_sf"/>
</dbReference>
<feature type="region of interest" description="Disordered" evidence="5">
    <location>
        <begin position="1080"/>
        <end position="1105"/>
    </location>
</feature>
<feature type="domain" description="FYVE-type" evidence="6">
    <location>
        <begin position="139"/>
        <end position="199"/>
    </location>
</feature>
<keyword evidence="1" id="KW-0479">Metal-binding</keyword>
<dbReference type="PROSITE" id="PS50186">
    <property type="entry name" value="DEP"/>
    <property type="match status" value="1"/>
</dbReference>
<feature type="region of interest" description="Disordered" evidence="5">
    <location>
        <begin position="1"/>
        <end position="76"/>
    </location>
</feature>
<evidence type="ECO:0000256" key="2">
    <source>
        <dbReference type="ARBA" id="ARBA00022771"/>
    </source>
</evidence>
<feature type="compositionally biased region" description="Basic and acidic residues" evidence="5">
    <location>
        <begin position="1085"/>
        <end position="1105"/>
    </location>
</feature>
<evidence type="ECO:0000256" key="3">
    <source>
        <dbReference type="ARBA" id="ARBA00022833"/>
    </source>
</evidence>
<dbReference type="Pfam" id="PF00610">
    <property type="entry name" value="DEP"/>
    <property type="match status" value="1"/>
</dbReference>
<gene>
    <name evidence="8" type="primary">PIKFYVE</name>
    <name evidence="8" type="ORF">AWC38_SpisGene12325</name>
</gene>
<keyword evidence="2 4" id="KW-0863">Zinc-finger</keyword>
<dbReference type="PROSITE" id="PS50178">
    <property type="entry name" value="ZF_FYVE"/>
    <property type="match status" value="1"/>
</dbReference>
<dbReference type="InterPro" id="IPR017455">
    <property type="entry name" value="Znf_FYVE-rel"/>
</dbReference>
<dbReference type="GO" id="GO:0000285">
    <property type="term" value="F:1-phosphatidylinositol-3-phosphate 5-kinase activity"/>
    <property type="evidence" value="ECO:0007669"/>
    <property type="project" value="InterPro"/>
</dbReference>
<keyword evidence="9" id="KW-1185">Reference proteome</keyword>
<dbReference type="SMART" id="SM00064">
    <property type="entry name" value="FYVE"/>
    <property type="match status" value="1"/>
</dbReference>
<sequence>MGDSNDDLTLTSFRPISPEHSKTGFSLARFFQRKRHEERVEVRVDATNSQRPSSPSTSPLSSPKPQNRAKSPEPFHRSWTSALGHRASAHSTPVPKRRASPGYRNVHAVLGRLNAAAGGRGQLRQEYKESDFKQYWMPDDHCKECYECSEKFNTFRRRHHCRLCGQIFCYRCCYLEIPGIIMGYNGFLRVCIYCHNVVQHYTQSSELNPVRNLEQLQADFSTDPELSASNSSNMNLNVSKVYPFDFEDDENFYGQPTLRKISSASGTGMSSYYEKLEPKDRPPPMSGRRPFDAFGVCAAEADMLKQDSFRELWNQIMSPRSGLDLQSHRFRLRTYQNCFVGSELVDWFLTHEKTSTRQQAVMIGQGLLESGWLEPVPNTRDGGAVFKDEYILYQPGVAAGREISAKRSSLYWSDADKCGDKNEPLNESDEFQNIPENVDDDNDEMVPHWFRQLEQHGVESAIEELDASFGNEAPGKINNHKTGLKLLDLDLVNGVTTEEEDNGMSLKVDLHHFGEQGKLNTTSSDANGEAKASQLSLITDVPPPPLEQYVYNEGYPYTPLRPSNKKNQEELVLSSSNTPDEIFSGAMIARKIGVDRAPASELGDLREDNGERLAMERLRTSHAFHLNILLEQLLKDAGLSVDWKDTILPLVKRVSEQVTPDVRKDDDMNICEYVKFKKIPGGNKSDCEVISGVVFTKNIANKKMASVLSNPKILVLRCAIDYQRNENRLASLDPLILQESEFLKNFVARVLSLRPNILLVEKSVSRLAQENLLERGITLVLNVKPNVIERIARCTRAEVLRSMEQLSRPQLGTCQSFRIQRYTLKNGESKTLMFIEGCPADLGCTVNLRGGNSFALAKVKRIFRHMVYVAYSLRLEQHFLMDEFAMPPDDSHLFEEWEMAKRNFEKRFKVCEKEVDGKEDFKEFCSEQSKNLSNTSQQDTVEGSELFMTALKSTVLSSSPFLDYPIPYLLTEAGRNMPLRSTLPPAIYWSARLTSDQSSRSLTEERLEEFDFSKHPHQRCLSKLVCKLEPHPLLSASLTMEPGGIVFQTLLSDFRAQGGQIHLTKNGMSVRRSQSKLLKSFTKKTPNEKNTEQGRNQGRYDEGKPKALEKTVESKDKKDPFVPASPLHFNRKQMDCLDPYFHQRIAVLFISYSNESNNSPRPCISPWAVFMEFYGRNDITLGGFLEIYCFRPSYICPSPNCDIPMVDHVRYFAHGTGSVYIHMRNLESPIPGFQHTVLTWSWCKECKQVTPIVPLSPEAWALSFAKYLELRFYAGNYKRRASVEPCGHSLHKDHYQYFAYANMVASFKYRPIKLFEIAIPPPQIFIQEKTRDASFWIGDLRAMTTRGDTVFAAISDRLESLKDYPIILPERQARIQQLFITLSDEHKRFLEQIEIVEKKAASLQELDNPLAMEDVGTCEHLAPEDRLALEYVIASSLNSLKKILCEAVESWNNTLQEYAQAEKKRNIKSMTSSYKEGRLLSSVSSDAKSVSEQLSKSTDLIGIRASDLSVPDGNLSPAITPWGSRSPSPHPSPDTNEDEHEVLTRADLEVLNATTGFRPIQFPENETSTPRDSPTAGILPVGGVVKGHSMPESKRETLVWVGLDKDVERIERPANAMRAFVSVTPKREEPEISVRSSSGEVEGAAASFENKQATAKEPSEVKMEGLENVPVDDMDIRAENDHSGVNVGGTERPVDVEVENNQGANLGVPYGNKMEVGKGPSGDSMVEAKGPCNDKMYEGTLTSVCAENSGGGQLVENELHFEGSRTTSWYFAEKESEDEETDEICNSTYEGKQNVSHEQSLTSLEERNEPHGTETVKLKTTFIRGHRRVASSPPFIAVSSKENKVVPEGNSTFAVGCVERSRSDSDLSSHVKQDLNESVLSTESNSENTIEDETDAGRRGNKDKRAMNKEANDSNDERSTHEVRKVKTIPSSLNKKSLYRTQSVGASNQRGSRKKGRAGACMRD</sequence>
<dbReference type="GO" id="GO:0052810">
    <property type="term" value="F:1-phosphatidylinositol-5-kinase activity"/>
    <property type="evidence" value="ECO:0007669"/>
    <property type="project" value="TreeGrafter"/>
</dbReference>
<feature type="compositionally biased region" description="Basic and acidic residues" evidence="5">
    <location>
        <begin position="35"/>
        <end position="44"/>
    </location>
</feature>
<dbReference type="EMBL" id="LSMT01000217">
    <property type="protein sequence ID" value="PFX23127.1"/>
    <property type="molecule type" value="Genomic_DNA"/>
</dbReference>
<keyword evidence="8" id="KW-0418">Kinase</keyword>
<feature type="compositionally biased region" description="Low complexity" evidence="5">
    <location>
        <begin position="49"/>
        <end position="65"/>
    </location>
</feature>
<evidence type="ECO:0000256" key="1">
    <source>
        <dbReference type="ARBA" id="ARBA00022723"/>
    </source>
</evidence>
<dbReference type="FunFam" id="3.50.7.10:FF:000007">
    <property type="entry name" value="1-phosphatidylinositol 3-phosphate 5-kinase isoform X1"/>
    <property type="match status" value="1"/>
</dbReference>
<feature type="region of interest" description="Disordered" evidence="5">
    <location>
        <begin position="1860"/>
        <end position="1964"/>
    </location>
</feature>
<feature type="region of interest" description="Disordered" evidence="5">
    <location>
        <begin position="1512"/>
        <end position="1539"/>
    </location>
</feature>
<dbReference type="Proteomes" id="UP000225706">
    <property type="component" value="Unassembled WGS sequence"/>
</dbReference>
<feature type="compositionally biased region" description="Polar residues" evidence="5">
    <location>
        <begin position="1789"/>
        <end position="1803"/>
    </location>
</feature>
<dbReference type="InterPro" id="IPR000306">
    <property type="entry name" value="Znf_FYVE"/>
</dbReference>
<dbReference type="FunFam" id="3.30.40.10:FF:000057">
    <property type="entry name" value="1-phosphatidylinositol 3-phosphate 5-kinase isoform X1"/>
    <property type="match status" value="1"/>
</dbReference>
<evidence type="ECO:0000313" key="9">
    <source>
        <dbReference type="Proteomes" id="UP000225706"/>
    </source>
</evidence>
<dbReference type="InterPro" id="IPR011011">
    <property type="entry name" value="Znf_FYVE_PHD"/>
</dbReference>
<keyword evidence="3" id="KW-0862">Zinc</keyword>
<dbReference type="GO" id="GO:0090385">
    <property type="term" value="P:phagosome-lysosome fusion"/>
    <property type="evidence" value="ECO:0007669"/>
    <property type="project" value="TreeGrafter"/>
</dbReference>
<dbReference type="InterPro" id="IPR027409">
    <property type="entry name" value="GroEL-like_apical_dom_sf"/>
</dbReference>
<evidence type="ECO:0000259" key="6">
    <source>
        <dbReference type="PROSITE" id="PS50178"/>
    </source>
</evidence>
<dbReference type="GO" id="GO:0032438">
    <property type="term" value="P:melanosome organization"/>
    <property type="evidence" value="ECO:0007669"/>
    <property type="project" value="TreeGrafter"/>
</dbReference>
<dbReference type="Pfam" id="PF01363">
    <property type="entry name" value="FYVE"/>
    <property type="match status" value="1"/>
</dbReference>
<evidence type="ECO:0000256" key="5">
    <source>
        <dbReference type="SAM" id="MobiDB-lite"/>
    </source>
</evidence>
<dbReference type="GO" id="GO:0005524">
    <property type="term" value="F:ATP binding"/>
    <property type="evidence" value="ECO:0007669"/>
    <property type="project" value="InterPro"/>
</dbReference>
<feature type="region of interest" description="Disordered" evidence="5">
    <location>
        <begin position="422"/>
        <end position="441"/>
    </location>
</feature>
<dbReference type="Pfam" id="PF00118">
    <property type="entry name" value="Cpn60_TCP1"/>
    <property type="match status" value="1"/>
</dbReference>
<feature type="domain" description="DEP" evidence="7">
    <location>
        <begin position="319"/>
        <end position="397"/>
    </location>
</feature>
<comment type="caution">
    <text evidence="8">The sequence shown here is derived from an EMBL/GenBank/DDBJ whole genome shotgun (WGS) entry which is preliminary data.</text>
</comment>
<evidence type="ECO:0000313" key="8">
    <source>
        <dbReference type="EMBL" id="PFX23127.1"/>
    </source>
</evidence>
<dbReference type="SUPFAM" id="SSF46785">
    <property type="entry name" value="Winged helix' DNA-binding domain"/>
    <property type="match status" value="1"/>
</dbReference>
<dbReference type="GO" id="GO:0035556">
    <property type="term" value="P:intracellular signal transduction"/>
    <property type="evidence" value="ECO:0007669"/>
    <property type="project" value="InterPro"/>
</dbReference>
<name>A0A2B4S3E8_STYPI</name>
<feature type="compositionally biased region" description="Polar residues" evidence="5">
    <location>
        <begin position="1876"/>
        <end position="1888"/>
    </location>
</feature>
<dbReference type="GO" id="GO:1903426">
    <property type="term" value="P:regulation of reactive oxygen species biosynthetic process"/>
    <property type="evidence" value="ECO:0007669"/>
    <property type="project" value="TreeGrafter"/>
</dbReference>
<dbReference type="SMART" id="SM00049">
    <property type="entry name" value="DEP"/>
    <property type="match status" value="1"/>
</dbReference>
<feature type="compositionally biased region" description="Basic and acidic residues" evidence="5">
    <location>
        <begin position="1860"/>
        <end position="1875"/>
    </location>
</feature>
<proteinExistence type="predicted"/>
<dbReference type="SUPFAM" id="SSF52029">
    <property type="entry name" value="GroEL apical domain-like"/>
    <property type="match status" value="1"/>
</dbReference>
<dbReference type="InterPro" id="IPR036390">
    <property type="entry name" value="WH_DNA-bd_sf"/>
</dbReference>
<dbReference type="InterPro" id="IPR000591">
    <property type="entry name" value="DEP_dom"/>
</dbReference>
<dbReference type="InterPro" id="IPR002423">
    <property type="entry name" value="Cpn60/GroEL/TCP-1"/>
</dbReference>
<feature type="compositionally biased region" description="Basic and acidic residues" evidence="5">
    <location>
        <begin position="1895"/>
        <end position="1925"/>
    </location>
</feature>